<dbReference type="AlphaFoldDB" id="A0A545AQN9"/>
<dbReference type="EMBL" id="VIRS01000012">
    <property type="protein sequence ID" value="TQS43561.1"/>
    <property type="molecule type" value="Genomic_DNA"/>
</dbReference>
<proteinExistence type="inferred from homology"/>
<organism evidence="3 4">
    <name type="scientific">Cryptosporangium phraense</name>
    <dbReference type="NCBI Taxonomy" id="2593070"/>
    <lineage>
        <taxon>Bacteria</taxon>
        <taxon>Bacillati</taxon>
        <taxon>Actinomycetota</taxon>
        <taxon>Actinomycetes</taxon>
        <taxon>Cryptosporangiales</taxon>
        <taxon>Cryptosporangiaceae</taxon>
        <taxon>Cryptosporangium</taxon>
    </lineage>
</organism>
<dbReference type="InterPro" id="IPR051122">
    <property type="entry name" value="SDR_DHRS6-like"/>
</dbReference>
<gene>
    <name evidence="3" type="ORF">FL583_18145</name>
</gene>
<dbReference type="OrthoDB" id="9806974at2"/>
<keyword evidence="4" id="KW-1185">Reference proteome</keyword>
<dbReference type="Pfam" id="PF13561">
    <property type="entry name" value="adh_short_C2"/>
    <property type="match status" value="1"/>
</dbReference>
<accession>A0A545AQN9</accession>
<evidence type="ECO:0000256" key="1">
    <source>
        <dbReference type="ARBA" id="ARBA00006484"/>
    </source>
</evidence>
<evidence type="ECO:0000313" key="4">
    <source>
        <dbReference type="Proteomes" id="UP000317982"/>
    </source>
</evidence>
<dbReference type="InterPro" id="IPR002347">
    <property type="entry name" value="SDR_fam"/>
</dbReference>
<dbReference type="Gene3D" id="3.40.50.720">
    <property type="entry name" value="NAD(P)-binding Rossmann-like Domain"/>
    <property type="match status" value="1"/>
</dbReference>
<name>A0A545AQN9_9ACTN</name>
<keyword evidence="2" id="KW-0560">Oxidoreductase</keyword>
<dbReference type="SUPFAM" id="SSF51735">
    <property type="entry name" value="NAD(P)-binding Rossmann-fold domains"/>
    <property type="match status" value="1"/>
</dbReference>
<dbReference type="RefSeq" id="WP_142705862.1">
    <property type="nucleotide sequence ID" value="NZ_VIRS01000012.1"/>
</dbReference>
<sequence>MPGKTALVLGGTSGIGLATARQLRALGATVHVSGRDKRRLDDLAATDPDLIGHRSDAADPTALGDLAASVNTIDWLVVTVSGAEGMGPVADLDLDVLRRAFDAKFWVHLGAIKAVLPQLSADGSITLVSASSARMGMPGTAGLSALNAAVEGLVRPLAVELAPIRVNAVSPGLVDTPWWSSTPDDARRALFDQIAGVLPARRVASADDVAEAVVLAATNRNLTGTVLESDGGARLVSLA</sequence>
<protein>
    <submittedName>
        <fullName evidence="3">SDR family oxidoreductase</fullName>
    </submittedName>
</protein>
<dbReference type="PRINTS" id="PR00081">
    <property type="entry name" value="GDHRDH"/>
</dbReference>
<evidence type="ECO:0000313" key="3">
    <source>
        <dbReference type="EMBL" id="TQS43561.1"/>
    </source>
</evidence>
<dbReference type="InParanoid" id="A0A545AQN9"/>
<comment type="caution">
    <text evidence="3">The sequence shown here is derived from an EMBL/GenBank/DDBJ whole genome shotgun (WGS) entry which is preliminary data.</text>
</comment>
<reference evidence="3 4" key="1">
    <citation type="submission" date="2019-07" db="EMBL/GenBank/DDBJ databases">
        <title>Cryptosporangium phraense sp. nov., isolated from plant litter.</title>
        <authorList>
            <person name="Suriyachadkun C."/>
        </authorList>
    </citation>
    <scope>NUCLEOTIDE SEQUENCE [LARGE SCALE GENOMIC DNA]</scope>
    <source>
        <strain evidence="3 4">A-T 5661</strain>
    </source>
</reference>
<dbReference type="GO" id="GO:0016491">
    <property type="term" value="F:oxidoreductase activity"/>
    <property type="evidence" value="ECO:0007669"/>
    <property type="project" value="UniProtKB-KW"/>
</dbReference>
<evidence type="ECO:0000256" key="2">
    <source>
        <dbReference type="ARBA" id="ARBA00023002"/>
    </source>
</evidence>
<dbReference type="PANTHER" id="PTHR43477:SF1">
    <property type="entry name" value="DIHYDROANTICAPSIN 7-DEHYDROGENASE"/>
    <property type="match status" value="1"/>
</dbReference>
<dbReference type="CDD" id="cd05233">
    <property type="entry name" value="SDR_c"/>
    <property type="match status" value="1"/>
</dbReference>
<dbReference type="PANTHER" id="PTHR43477">
    <property type="entry name" value="DIHYDROANTICAPSIN 7-DEHYDROGENASE"/>
    <property type="match status" value="1"/>
</dbReference>
<comment type="similarity">
    <text evidence="1">Belongs to the short-chain dehydrogenases/reductases (SDR) family.</text>
</comment>
<dbReference type="InterPro" id="IPR036291">
    <property type="entry name" value="NAD(P)-bd_dom_sf"/>
</dbReference>
<dbReference type="Proteomes" id="UP000317982">
    <property type="component" value="Unassembled WGS sequence"/>
</dbReference>